<dbReference type="PANTHER" id="PTHR32347">
    <property type="entry name" value="EFFLUX SYSTEM COMPONENT YKNX-RELATED"/>
    <property type="match status" value="1"/>
</dbReference>
<dbReference type="Proteomes" id="UP001161094">
    <property type="component" value="Unassembled WGS sequence"/>
</dbReference>
<evidence type="ECO:0000256" key="3">
    <source>
        <dbReference type="SAM" id="MobiDB-lite"/>
    </source>
</evidence>
<evidence type="ECO:0000313" key="5">
    <source>
        <dbReference type="EMBL" id="MDH0734650.1"/>
    </source>
</evidence>
<feature type="transmembrane region" description="Helical" evidence="4">
    <location>
        <begin position="227"/>
        <end position="245"/>
    </location>
</feature>
<gene>
    <name evidence="5" type="ORF">N5D93_02450</name>
</gene>
<dbReference type="SUPFAM" id="SSF111369">
    <property type="entry name" value="HlyD-like secretion proteins"/>
    <property type="match status" value="1"/>
</dbReference>
<protein>
    <submittedName>
        <fullName evidence="5">HlyD family efflux transporter periplasmic adaptor subunit</fullName>
    </submittedName>
</protein>
<dbReference type="RefSeq" id="WP_279993677.1">
    <property type="nucleotide sequence ID" value="NZ_JAOCDZ010000001.1"/>
</dbReference>
<evidence type="ECO:0000256" key="4">
    <source>
        <dbReference type="SAM" id="Phobius"/>
    </source>
</evidence>
<keyword evidence="4" id="KW-0472">Membrane</keyword>
<name>A0AA42ITY6_9BURK</name>
<dbReference type="AlphaFoldDB" id="A0AA42ITY6"/>
<dbReference type="PANTHER" id="PTHR32347:SF23">
    <property type="entry name" value="BLL5650 PROTEIN"/>
    <property type="match status" value="1"/>
</dbReference>
<dbReference type="Gene3D" id="2.40.30.170">
    <property type="match status" value="1"/>
</dbReference>
<keyword evidence="2" id="KW-0175">Coiled coil</keyword>
<feature type="region of interest" description="Disordered" evidence="3">
    <location>
        <begin position="1"/>
        <end position="41"/>
    </location>
</feature>
<organism evidence="5 6">
    <name type="scientific">Achromobacter spanius</name>
    <dbReference type="NCBI Taxonomy" id="217203"/>
    <lineage>
        <taxon>Bacteria</taxon>
        <taxon>Pseudomonadati</taxon>
        <taxon>Pseudomonadota</taxon>
        <taxon>Betaproteobacteria</taxon>
        <taxon>Burkholderiales</taxon>
        <taxon>Alcaligenaceae</taxon>
        <taxon>Achromobacter</taxon>
    </lineage>
</organism>
<comment type="subcellular location">
    <subcellularLocation>
        <location evidence="1">Cell envelope</location>
    </subcellularLocation>
</comment>
<dbReference type="GO" id="GO:0030313">
    <property type="term" value="C:cell envelope"/>
    <property type="evidence" value="ECO:0007669"/>
    <property type="project" value="UniProtKB-SubCell"/>
</dbReference>
<dbReference type="EMBL" id="JAOCDZ010000001">
    <property type="protein sequence ID" value="MDH0734650.1"/>
    <property type="molecule type" value="Genomic_DNA"/>
</dbReference>
<evidence type="ECO:0000256" key="1">
    <source>
        <dbReference type="ARBA" id="ARBA00004196"/>
    </source>
</evidence>
<keyword evidence="4" id="KW-0812">Transmembrane</keyword>
<reference evidence="5" key="1">
    <citation type="submission" date="2022-09" db="EMBL/GenBank/DDBJ databases">
        <title>Intensive care unit water sources are persistently colonized with multi-drug resistant bacteria and are the site of extensive horizontal gene transfer of antibiotic resistance genes.</title>
        <authorList>
            <person name="Diorio-Toth L."/>
        </authorList>
    </citation>
    <scope>NUCLEOTIDE SEQUENCE</scope>
    <source>
        <strain evidence="5">GD03843</strain>
    </source>
</reference>
<evidence type="ECO:0000313" key="6">
    <source>
        <dbReference type="Proteomes" id="UP001161094"/>
    </source>
</evidence>
<sequence length="493" mass="52434">MALHVASSRSGPAESVAGGEAARPRPAANAPSVSQADPQNSTGAQLIRLEGELRRCASRDALWQHLANEPIALLPFGQALVFEGAPGGRWRVAAISGLASVNRDAPLVRWYENMVSALCRQKGNAAGAPVASDTPDPRAVRAFDVHAYADPSDPCSADAVLTSLLWVPLADVGQAPRAGWLLARDQPWEDAHQRLATRLGGAYAHGLSAIAGRARPPTGLRRHRPKLYVVLAAVAAALAFVHVPLTTLAPVEVTPQDPFVVTAALPAVVERILVAPGATVAAGTPLVQLVDTQLRSDYEVAIQKVEVARAKVLRLQQAAVSDSTAKRELAVAMSEESVATAERDYARAMLAKALLRAPQDGVALYGDPRDWLGRPVAVGEAIMRVADPNRVQYQLKVPVADSVNLQEGASVRVFLDAAPLDPLDAKIVRVAYRAESDAAGVASYTVLARVDDPTAAPERLGLRGTARVYGEPVSLFYYLMRRPITALRQWTGV</sequence>
<keyword evidence="4" id="KW-1133">Transmembrane helix</keyword>
<dbReference type="InterPro" id="IPR050465">
    <property type="entry name" value="UPF0194_transport"/>
</dbReference>
<proteinExistence type="predicted"/>
<comment type="caution">
    <text evidence="5">The sequence shown here is derived from an EMBL/GenBank/DDBJ whole genome shotgun (WGS) entry which is preliminary data.</text>
</comment>
<evidence type="ECO:0000256" key="2">
    <source>
        <dbReference type="ARBA" id="ARBA00023054"/>
    </source>
</evidence>
<accession>A0AA42ITY6</accession>
<feature type="compositionally biased region" description="Polar residues" evidence="3">
    <location>
        <begin position="32"/>
        <end position="41"/>
    </location>
</feature>